<evidence type="ECO:0000313" key="1">
    <source>
        <dbReference type="EMBL" id="EMP28258.1"/>
    </source>
</evidence>
<sequence>MQKGEDKIWRTESSGELLNFAIDFNGAKILPQESNFPTLVSSSTVAICILYMNAQLDQSRDRSSHVEHSNVLQAALRQATERNNSWLPLAVTLTGGITMLWDDEQWLQNF</sequence>
<proteinExistence type="predicted"/>
<organism evidence="1 2">
    <name type="scientific">Chelonia mydas</name>
    <name type="common">Green sea-turtle</name>
    <name type="synonym">Chelonia agassizi</name>
    <dbReference type="NCBI Taxonomy" id="8469"/>
    <lineage>
        <taxon>Eukaryota</taxon>
        <taxon>Metazoa</taxon>
        <taxon>Chordata</taxon>
        <taxon>Craniata</taxon>
        <taxon>Vertebrata</taxon>
        <taxon>Euteleostomi</taxon>
        <taxon>Archelosauria</taxon>
        <taxon>Testudinata</taxon>
        <taxon>Testudines</taxon>
        <taxon>Cryptodira</taxon>
        <taxon>Durocryptodira</taxon>
        <taxon>Americhelydia</taxon>
        <taxon>Chelonioidea</taxon>
        <taxon>Cheloniidae</taxon>
        <taxon>Chelonia</taxon>
    </lineage>
</organism>
<protein>
    <submittedName>
        <fullName evidence="1">Uncharacterized protein</fullName>
    </submittedName>
</protein>
<dbReference type="EMBL" id="KB564786">
    <property type="protein sequence ID" value="EMP28258.1"/>
    <property type="molecule type" value="Genomic_DNA"/>
</dbReference>
<evidence type="ECO:0000313" key="2">
    <source>
        <dbReference type="Proteomes" id="UP000031443"/>
    </source>
</evidence>
<keyword evidence="2" id="KW-1185">Reference proteome</keyword>
<dbReference type="AlphaFoldDB" id="M7B7X4"/>
<dbReference type="Proteomes" id="UP000031443">
    <property type="component" value="Unassembled WGS sequence"/>
</dbReference>
<reference evidence="2" key="1">
    <citation type="journal article" date="2013" name="Nat. Genet.">
        <title>The draft genomes of soft-shell turtle and green sea turtle yield insights into the development and evolution of the turtle-specific body plan.</title>
        <authorList>
            <person name="Wang Z."/>
            <person name="Pascual-Anaya J."/>
            <person name="Zadissa A."/>
            <person name="Li W."/>
            <person name="Niimura Y."/>
            <person name="Huang Z."/>
            <person name="Li C."/>
            <person name="White S."/>
            <person name="Xiong Z."/>
            <person name="Fang D."/>
            <person name="Wang B."/>
            <person name="Ming Y."/>
            <person name="Chen Y."/>
            <person name="Zheng Y."/>
            <person name="Kuraku S."/>
            <person name="Pignatelli M."/>
            <person name="Herrero J."/>
            <person name="Beal K."/>
            <person name="Nozawa M."/>
            <person name="Li Q."/>
            <person name="Wang J."/>
            <person name="Zhang H."/>
            <person name="Yu L."/>
            <person name="Shigenobu S."/>
            <person name="Wang J."/>
            <person name="Liu J."/>
            <person name="Flicek P."/>
            <person name="Searle S."/>
            <person name="Wang J."/>
            <person name="Kuratani S."/>
            <person name="Yin Y."/>
            <person name="Aken B."/>
            <person name="Zhang G."/>
            <person name="Irie N."/>
        </authorList>
    </citation>
    <scope>NUCLEOTIDE SEQUENCE [LARGE SCALE GENOMIC DNA]</scope>
</reference>
<name>M7B7X4_CHEMY</name>
<gene>
    <name evidence="1" type="ORF">UY3_14643</name>
</gene>
<accession>M7B7X4</accession>